<sequence length="349" mass="40106">MKRAAELDLNLPQDLHFEPDHASLPASTWFGIEVSFTLASPWYSRDDRPFHVLDNPVRKDRVFGVPFMSAASWKGLLRWACRMQAGLSDHLEKHNMKMDGWEDPTWIVHLFGNEKGEDECFQAGALVCYPTWFNKIGFEVINPHSRTRRAGTQPIYYEVVPAGTKGRLRLLYSPLPGEIERDKVTPADFIASFINSIKELLETYGISAKRTAGLGTARIDYEKSKFFFVEGGWMNKFLVESEGARHEEPPREEFKKLLDKSGNPISSLLDENGELKSKTQFKKLQGSKPCTNREFEEFKEWWEKHGKEYRRLLSAKAKNTPSPHTRAMSFQEVMDAVMRRPNTRKGGDQ</sequence>
<gene>
    <name evidence="3" type="ORF">ENV54_12785</name>
</gene>
<comment type="caution">
    <text evidence="3">The sequence shown here is derived from an EMBL/GenBank/DDBJ whole genome shotgun (WGS) entry which is preliminary data.</text>
</comment>
<evidence type="ECO:0000259" key="2">
    <source>
        <dbReference type="Pfam" id="PF03787"/>
    </source>
</evidence>
<dbReference type="CDD" id="cd09726">
    <property type="entry name" value="RAMP_I_III"/>
    <property type="match status" value="1"/>
</dbReference>
<dbReference type="InterPro" id="IPR005537">
    <property type="entry name" value="RAMP_III_fam"/>
</dbReference>
<protein>
    <recommendedName>
        <fullName evidence="2">CRISPR type III-associated protein domain-containing protein</fullName>
    </recommendedName>
</protein>
<dbReference type="GO" id="GO:0051607">
    <property type="term" value="P:defense response to virus"/>
    <property type="evidence" value="ECO:0007669"/>
    <property type="project" value="UniProtKB-KW"/>
</dbReference>
<proteinExistence type="predicted"/>
<dbReference type="AlphaFoldDB" id="A0A7C4ATB3"/>
<accession>A0A7C4ATB3</accession>
<dbReference type="Pfam" id="PF03787">
    <property type="entry name" value="RAMPs"/>
    <property type="match status" value="1"/>
</dbReference>
<evidence type="ECO:0000313" key="3">
    <source>
        <dbReference type="EMBL" id="HGH62161.1"/>
    </source>
</evidence>
<name>A0A7C4ATB3_9BACT</name>
<evidence type="ECO:0000256" key="1">
    <source>
        <dbReference type="ARBA" id="ARBA00023118"/>
    </source>
</evidence>
<organism evidence="3">
    <name type="scientific">Desulfomonile tiedjei</name>
    <dbReference type="NCBI Taxonomy" id="2358"/>
    <lineage>
        <taxon>Bacteria</taxon>
        <taxon>Pseudomonadati</taxon>
        <taxon>Thermodesulfobacteriota</taxon>
        <taxon>Desulfomonilia</taxon>
        <taxon>Desulfomonilales</taxon>
        <taxon>Desulfomonilaceae</taxon>
        <taxon>Desulfomonile</taxon>
    </lineage>
</organism>
<reference evidence="3" key="1">
    <citation type="journal article" date="2020" name="mSystems">
        <title>Genome- and Community-Level Interaction Insights into Carbon Utilization and Element Cycling Functions of Hydrothermarchaeota in Hydrothermal Sediment.</title>
        <authorList>
            <person name="Zhou Z."/>
            <person name="Liu Y."/>
            <person name="Xu W."/>
            <person name="Pan J."/>
            <person name="Luo Z.H."/>
            <person name="Li M."/>
        </authorList>
    </citation>
    <scope>NUCLEOTIDE SEQUENCE [LARGE SCALE GENOMIC DNA]</scope>
    <source>
        <strain evidence="3">SpSt-769</strain>
    </source>
</reference>
<dbReference type="EMBL" id="DTGT01000416">
    <property type="protein sequence ID" value="HGH62161.1"/>
    <property type="molecule type" value="Genomic_DNA"/>
</dbReference>
<keyword evidence="1" id="KW-0051">Antiviral defense</keyword>
<feature type="domain" description="CRISPR type III-associated protein" evidence="2">
    <location>
        <begin position="36"/>
        <end position="216"/>
    </location>
</feature>